<feature type="compositionally biased region" description="Polar residues" evidence="1">
    <location>
        <begin position="206"/>
        <end position="219"/>
    </location>
</feature>
<organism evidence="2 3">
    <name type="scientific">Meira miltonrushii</name>
    <dbReference type="NCBI Taxonomy" id="1280837"/>
    <lineage>
        <taxon>Eukaryota</taxon>
        <taxon>Fungi</taxon>
        <taxon>Dikarya</taxon>
        <taxon>Basidiomycota</taxon>
        <taxon>Ustilaginomycotina</taxon>
        <taxon>Exobasidiomycetes</taxon>
        <taxon>Exobasidiales</taxon>
        <taxon>Brachybasidiaceae</taxon>
        <taxon>Meira</taxon>
    </lineage>
</organism>
<feature type="compositionally biased region" description="Polar residues" evidence="1">
    <location>
        <begin position="340"/>
        <end position="353"/>
    </location>
</feature>
<name>A0A316VPX9_9BASI</name>
<feature type="compositionally biased region" description="Basic and acidic residues" evidence="1">
    <location>
        <begin position="442"/>
        <end position="451"/>
    </location>
</feature>
<keyword evidence="3" id="KW-1185">Reference proteome</keyword>
<feature type="compositionally biased region" description="Low complexity" evidence="1">
    <location>
        <begin position="94"/>
        <end position="107"/>
    </location>
</feature>
<dbReference type="GeneID" id="37022527"/>
<feature type="compositionally biased region" description="Low complexity" evidence="1">
    <location>
        <begin position="221"/>
        <end position="239"/>
    </location>
</feature>
<feature type="region of interest" description="Disordered" evidence="1">
    <location>
        <begin position="1"/>
        <end position="51"/>
    </location>
</feature>
<feature type="region of interest" description="Disordered" evidence="1">
    <location>
        <begin position="385"/>
        <end position="492"/>
    </location>
</feature>
<reference evidence="2 3" key="1">
    <citation type="journal article" date="2018" name="Mol. Biol. Evol.">
        <title>Broad Genomic Sampling Reveals a Smut Pathogenic Ancestry of the Fungal Clade Ustilaginomycotina.</title>
        <authorList>
            <person name="Kijpornyongpan T."/>
            <person name="Mondo S.J."/>
            <person name="Barry K."/>
            <person name="Sandor L."/>
            <person name="Lee J."/>
            <person name="Lipzen A."/>
            <person name="Pangilinan J."/>
            <person name="LaButti K."/>
            <person name="Hainaut M."/>
            <person name="Henrissat B."/>
            <person name="Grigoriev I.V."/>
            <person name="Spatafora J.W."/>
            <person name="Aime M.C."/>
        </authorList>
    </citation>
    <scope>NUCLEOTIDE SEQUENCE [LARGE SCALE GENOMIC DNA]</scope>
    <source>
        <strain evidence="2 3">MCA 3882</strain>
    </source>
</reference>
<evidence type="ECO:0000313" key="2">
    <source>
        <dbReference type="EMBL" id="PWN38211.1"/>
    </source>
</evidence>
<dbReference type="EMBL" id="KZ819602">
    <property type="protein sequence ID" value="PWN38211.1"/>
    <property type="molecule type" value="Genomic_DNA"/>
</dbReference>
<feature type="region of interest" description="Disordered" evidence="1">
    <location>
        <begin position="140"/>
        <end position="170"/>
    </location>
</feature>
<feature type="region of interest" description="Disordered" evidence="1">
    <location>
        <begin position="330"/>
        <end position="359"/>
    </location>
</feature>
<dbReference type="InParanoid" id="A0A316VPX9"/>
<evidence type="ECO:0000256" key="1">
    <source>
        <dbReference type="SAM" id="MobiDB-lite"/>
    </source>
</evidence>
<feature type="compositionally biased region" description="Polar residues" evidence="1">
    <location>
        <begin position="466"/>
        <end position="478"/>
    </location>
</feature>
<evidence type="ECO:0000313" key="3">
    <source>
        <dbReference type="Proteomes" id="UP000245771"/>
    </source>
</evidence>
<dbReference type="AlphaFoldDB" id="A0A316VPX9"/>
<dbReference type="RefSeq" id="XP_025358513.1">
    <property type="nucleotide sequence ID" value="XM_025500746.1"/>
</dbReference>
<protein>
    <submittedName>
        <fullName evidence="2">Uncharacterized protein</fullName>
    </submittedName>
</protein>
<proteinExistence type="predicted"/>
<feature type="compositionally biased region" description="Polar residues" evidence="1">
    <location>
        <begin position="421"/>
        <end position="430"/>
    </location>
</feature>
<feature type="compositionally biased region" description="Polar residues" evidence="1">
    <location>
        <begin position="156"/>
        <end position="169"/>
    </location>
</feature>
<feature type="region of interest" description="Disordered" evidence="1">
    <location>
        <begin position="88"/>
        <end position="123"/>
    </location>
</feature>
<sequence length="510" mass="55269">MDGHVNMPASSMHRTSSAERIAAESLPDRRASEPAKVFMKPLRTNAVRRHTEMELSPADKDAIEVENYKRQLAVMGIAEAPSFVPKATRSQLISRGSSAGQSSNSGRGSSGGSNPAPPPFGSTSKTNLFSFFKSCSTRWSQRRPTTIPSSDDSDDNVSYNTTNPFQNDTLPAKRDDLVVIPPKGRLWLDSGAERARMEAHDLPSPFSFNSPNMYSTSGAESRGSSIRSPPSSVGSSRKSANAKQLILERATEAGENLASRPYLTSSRRFSTSAALPTLASNGIHSTNAQIREKNSRSSFLPSPAIISPTNLSDKSAIDFDEMQRSLRTTMGAAERRQRSQARPKTTPNPSRTIAHSARAGRIDEVSDTNPEDLVNAFRQAVDEDVNRTQKTHTPVSPLGTRSPPPFGHSVDHSRNLRPRTSRGSLLSSDGGTARFGSVREGSVSERPRTRTGDGGSVKPFGFGVVSNGTRNMQNTGEQGSEAENDLEKNSESLEHPLERITTRSTVEDLM</sequence>
<accession>A0A316VPX9</accession>
<gene>
    <name evidence="2" type="ORF">FA14DRAFT_177484</name>
</gene>
<dbReference type="Proteomes" id="UP000245771">
    <property type="component" value="Unassembled WGS sequence"/>
</dbReference>
<feature type="region of interest" description="Disordered" evidence="1">
    <location>
        <begin position="202"/>
        <end position="242"/>
    </location>
</feature>